<organism evidence="3 4">
    <name type="scientific">Halorientalis brevis</name>
    <dbReference type="NCBI Taxonomy" id="1126241"/>
    <lineage>
        <taxon>Archaea</taxon>
        <taxon>Methanobacteriati</taxon>
        <taxon>Methanobacteriota</taxon>
        <taxon>Stenosarchaea group</taxon>
        <taxon>Halobacteria</taxon>
        <taxon>Halobacteriales</taxon>
        <taxon>Haloarculaceae</taxon>
        <taxon>Halorientalis</taxon>
    </lineage>
</organism>
<accession>A0ABD6CAD9</accession>
<feature type="domain" description="HalX" evidence="2">
    <location>
        <begin position="47"/>
        <end position="105"/>
    </location>
</feature>
<protein>
    <submittedName>
        <fullName evidence="3">HalX domain-containing protein</fullName>
    </submittedName>
</protein>
<feature type="region of interest" description="Disordered" evidence="1">
    <location>
        <begin position="1"/>
        <end position="25"/>
    </location>
</feature>
<evidence type="ECO:0000313" key="4">
    <source>
        <dbReference type="Proteomes" id="UP001597119"/>
    </source>
</evidence>
<evidence type="ECO:0000259" key="2">
    <source>
        <dbReference type="Pfam" id="PF08663"/>
    </source>
</evidence>
<dbReference type="Pfam" id="PF08663">
    <property type="entry name" value="HalX"/>
    <property type="match status" value="1"/>
</dbReference>
<proteinExistence type="predicted"/>
<evidence type="ECO:0000313" key="3">
    <source>
        <dbReference type="EMBL" id="MFD1587312.1"/>
    </source>
</evidence>
<dbReference type="InterPro" id="IPR013971">
    <property type="entry name" value="HalX_domain"/>
</dbReference>
<dbReference type="AlphaFoldDB" id="A0ABD6CAD9"/>
<comment type="caution">
    <text evidence="3">The sequence shown here is derived from an EMBL/GenBank/DDBJ whole genome shotgun (WGS) entry which is preliminary data.</text>
</comment>
<dbReference type="Proteomes" id="UP001597119">
    <property type="component" value="Unassembled WGS sequence"/>
</dbReference>
<name>A0ABD6CAD9_9EURY</name>
<dbReference type="RefSeq" id="WP_247373990.1">
    <property type="nucleotide sequence ID" value="NZ_JALLGV010000001.1"/>
</dbReference>
<gene>
    <name evidence="3" type="ORF">ACFR9U_09975</name>
</gene>
<sequence length="112" mass="12364">MGIDRPIVGLSDDSESTTGLGSRFSEELVRPVAESTLLETVETMAARSDEAVQKQEYLALAASQAAMEIELSPAETDEHETYEQVTSRIEDLRSRIDVPLEEFEDELADSLT</sequence>
<evidence type="ECO:0000256" key="1">
    <source>
        <dbReference type="SAM" id="MobiDB-lite"/>
    </source>
</evidence>
<reference evidence="3 4" key="1">
    <citation type="journal article" date="2019" name="Int. J. Syst. Evol. Microbiol.">
        <title>The Global Catalogue of Microorganisms (GCM) 10K type strain sequencing project: providing services to taxonomists for standard genome sequencing and annotation.</title>
        <authorList>
            <consortium name="The Broad Institute Genomics Platform"/>
            <consortium name="The Broad Institute Genome Sequencing Center for Infectious Disease"/>
            <person name="Wu L."/>
            <person name="Ma J."/>
        </authorList>
    </citation>
    <scope>NUCLEOTIDE SEQUENCE [LARGE SCALE GENOMIC DNA]</scope>
    <source>
        <strain evidence="3 4">CGMCC 1.12125</strain>
    </source>
</reference>
<keyword evidence="4" id="KW-1185">Reference proteome</keyword>
<dbReference type="EMBL" id="JBHUDJ010000003">
    <property type="protein sequence ID" value="MFD1587312.1"/>
    <property type="molecule type" value="Genomic_DNA"/>
</dbReference>